<dbReference type="SUPFAM" id="SSF141868">
    <property type="entry name" value="EAL domain-like"/>
    <property type="match status" value="1"/>
</dbReference>
<sequence>MCTSLIWSITGIDYNEVNSNIFLAFVTFAKKMNCEFIAEGIETEAELQRVIDLGIDYVKDFLL</sequence>
<reference evidence="2 3" key="1">
    <citation type="submission" date="2024-02" db="EMBL/GenBank/DDBJ databases">
        <title>Seven novel Bacillus-like species.</title>
        <authorList>
            <person name="Liu G."/>
        </authorList>
    </citation>
    <scope>NUCLEOTIDE SEQUENCE [LARGE SCALE GENOMIC DNA]</scope>
    <source>
        <strain evidence="2 3">FJAT-53654</strain>
    </source>
</reference>
<dbReference type="Pfam" id="PF00563">
    <property type="entry name" value="EAL"/>
    <property type="match status" value="1"/>
</dbReference>
<proteinExistence type="predicted"/>
<accession>A0ABZ2MTH6</accession>
<dbReference type="Gene3D" id="3.20.20.450">
    <property type="entry name" value="EAL domain"/>
    <property type="match status" value="1"/>
</dbReference>
<dbReference type="InterPro" id="IPR035919">
    <property type="entry name" value="EAL_sf"/>
</dbReference>
<feature type="domain" description="EAL" evidence="1">
    <location>
        <begin position="1"/>
        <end position="63"/>
    </location>
</feature>
<dbReference type="RefSeq" id="WP_338787390.1">
    <property type="nucleotide sequence ID" value="NZ_CP147403.1"/>
</dbReference>
<evidence type="ECO:0000313" key="3">
    <source>
        <dbReference type="Proteomes" id="UP001368328"/>
    </source>
</evidence>
<keyword evidence="3" id="KW-1185">Reference proteome</keyword>
<dbReference type="InterPro" id="IPR001633">
    <property type="entry name" value="EAL_dom"/>
</dbReference>
<dbReference type="PROSITE" id="PS50883">
    <property type="entry name" value="EAL"/>
    <property type="match status" value="1"/>
</dbReference>
<organism evidence="2 3">
    <name type="scientific">Metabacillus rhizosphaerae</name>
    <dbReference type="NCBI Taxonomy" id="3117747"/>
    <lineage>
        <taxon>Bacteria</taxon>
        <taxon>Bacillati</taxon>
        <taxon>Bacillota</taxon>
        <taxon>Bacilli</taxon>
        <taxon>Bacillales</taxon>
        <taxon>Bacillaceae</taxon>
        <taxon>Metabacillus</taxon>
    </lineage>
</organism>
<dbReference type="EMBL" id="CP147403">
    <property type="protein sequence ID" value="WXB88531.1"/>
    <property type="molecule type" value="Genomic_DNA"/>
</dbReference>
<evidence type="ECO:0000259" key="1">
    <source>
        <dbReference type="PROSITE" id="PS50883"/>
    </source>
</evidence>
<name>A0ABZ2MTH6_9BACI</name>
<gene>
    <name evidence="2" type="ORF">WCV66_25630</name>
</gene>
<protein>
    <submittedName>
        <fullName evidence="2">EAL domain-containing protein</fullName>
    </submittedName>
</protein>
<evidence type="ECO:0000313" key="2">
    <source>
        <dbReference type="EMBL" id="WXB88531.1"/>
    </source>
</evidence>
<dbReference type="Proteomes" id="UP001368328">
    <property type="component" value="Chromosome"/>
</dbReference>